<proteinExistence type="predicted"/>
<gene>
    <name evidence="2" type="ORF">Fcan01_15689</name>
</gene>
<evidence type="ECO:0000313" key="3">
    <source>
        <dbReference type="Proteomes" id="UP000198287"/>
    </source>
</evidence>
<feature type="transmembrane region" description="Helical" evidence="1">
    <location>
        <begin position="213"/>
        <end position="233"/>
    </location>
</feature>
<feature type="transmembrane region" description="Helical" evidence="1">
    <location>
        <begin position="65"/>
        <end position="89"/>
    </location>
</feature>
<dbReference type="Proteomes" id="UP000198287">
    <property type="component" value="Unassembled WGS sequence"/>
</dbReference>
<feature type="transmembrane region" description="Helical" evidence="1">
    <location>
        <begin position="254"/>
        <end position="277"/>
    </location>
</feature>
<name>A0A226DYI2_FOLCA</name>
<reference evidence="2 3" key="1">
    <citation type="submission" date="2015-12" db="EMBL/GenBank/DDBJ databases">
        <title>The genome of Folsomia candida.</title>
        <authorList>
            <person name="Faddeeva A."/>
            <person name="Derks M.F."/>
            <person name="Anvar Y."/>
            <person name="Smit S."/>
            <person name="Van Straalen N."/>
            <person name="Roelofs D."/>
        </authorList>
    </citation>
    <scope>NUCLEOTIDE SEQUENCE [LARGE SCALE GENOMIC DNA]</scope>
    <source>
        <strain evidence="2 3">VU population</strain>
        <tissue evidence="2">Whole body</tissue>
    </source>
</reference>
<protein>
    <submittedName>
        <fullName evidence="2">Uncharacterized protein</fullName>
    </submittedName>
</protein>
<dbReference type="AlphaFoldDB" id="A0A226DYI2"/>
<evidence type="ECO:0000256" key="1">
    <source>
        <dbReference type="SAM" id="Phobius"/>
    </source>
</evidence>
<organism evidence="2 3">
    <name type="scientific">Folsomia candida</name>
    <name type="common">Springtail</name>
    <dbReference type="NCBI Taxonomy" id="158441"/>
    <lineage>
        <taxon>Eukaryota</taxon>
        <taxon>Metazoa</taxon>
        <taxon>Ecdysozoa</taxon>
        <taxon>Arthropoda</taxon>
        <taxon>Hexapoda</taxon>
        <taxon>Collembola</taxon>
        <taxon>Entomobryomorpha</taxon>
        <taxon>Isotomoidea</taxon>
        <taxon>Isotomidae</taxon>
        <taxon>Proisotominae</taxon>
        <taxon>Folsomia</taxon>
    </lineage>
</organism>
<keyword evidence="1" id="KW-0812">Transmembrane</keyword>
<feature type="transmembrane region" description="Helical" evidence="1">
    <location>
        <begin position="95"/>
        <end position="119"/>
    </location>
</feature>
<keyword evidence="1" id="KW-1133">Transmembrane helix</keyword>
<dbReference type="EMBL" id="LNIX01000010">
    <property type="protein sequence ID" value="OXA49787.1"/>
    <property type="molecule type" value="Genomic_DNA"/>
</dbReference>
<keyword evidence="1" id="KW-0472">Membrane</keyword>
<comment type="caution">
    <text evidence="2">The sequence shown here is derived from an EMBL/GenBank/DDBJ whole genome shotgun (WGS) entry which is preliminary data.</text>
</comment>
<evidence type="ECO:0000313" key="2">
    <source>
        <dbReference type="EMBL" id="OXA49787.1"/>
    </source>
</evidence>
<feature type="transmembrane region" description="Helical" evidence="1">
    <location>
        <begin position="289"/>
        <end position="310"/>
    </location>
</feature>
<sequence length="381" mass="43338">MQTACVQFEKQILKLSFFYEFPPMFGNSPGDNKIVPLATRNRILSKLGFPGWISSIFPKYVAFKVVSVLNILYTVGIASTLGLCYIGQIHIKLDAVITLCISGLNGLCNVSYNVIYCLYWEQIDWFMRGVKEQVDISTTTVTKDRTQFAFISYGFFFLIYCFLLFAISPLFRLKLDPVYYFLSPLQSHGGLLRKMLRVCVVILQGYHWTFGPYIAFLITTEFISMSANTLNFLPKRKNLDSLKHNSVRILVNCFNQVFAYLYSFTLGCCSAMYVSLMNGMIKSYGKIPLGVYSAFPFAIMMLTLCWAVRLNTASKVHTKSGEYIRMQKKMECDRKLAVRVLRSLKRIGIVFGSLGTVTRFSSLQLFDAWMDQTADVLLASG</sequence>
<keyword evidence="3" id="KW-1185">Reference proteome</keyword>
<accession>A0A226DYI2</accession>
<feature type="transmembrane region" description="Helical" evidence="1">
    <location>
        <begin position="150"/>
        <end position="171"/>
    </location>
</feature>